<dbReference type="EMBL" id="BK015609">
    <property type="protein sequence ID" value="DAE15635.1"/>
    <property type="molecule type" value="Genomic_DNA"/>
</dbReference>
<reference evidence="1" key="1">
    <citation type="journal article" date="2021" name="Proc. Natl. Acad. Sci. U.S.A.">
        <title>A Catalog of Tens of Thousands of Viruses from Human Metagenomes Reveals Hidden Associations with Chronic Diseases.</title>
        <authorList>
            <person name="Tisza M.J."/>
            <person name="Buck C.B."/>
        </authorList>
    </citation>
    <scope>NUCLEOTIDE SEQUENCE</scope>
    <source>
        <strain evidence="1">Ct2ZW1</strain>
    </source>
</reference>
<evidence type="ECO:0000313" key="1">
    <source>
        <dbReference type="EMBL" id="DAE15635.1"/>
    </source>
</evidence>
<name>A0A8S5Q9Z8_9CAUD</name>
<protein>
    <submittedName>
        <fullName evidence="1">Capsid protein</fullName>
    </submittedName>
</protein>
<accession>A0A8S5Q9Z8</accession>
<organism evidence="1">
    <name type="scientific">Siphoviridae sp. ct2ZW1</name>
    <dbReference type="NCBI Taxonomy" id="2825316"/>
    <lineage>
        <taxon>Viruses</taxon>
        <taxon>Duplodnaviria</taxon>
        <taxon>Heunggongvirae</taxon>
        <taxon>Uroviricota</taxon>
        <taxon>Caudoviricetes</taxon>
    </lineage>
</organism>
<sequence>MTLTIQSLFNEPAIVGAVINRVLQTRTDAIYWQEFLDWRKTTTRVFKDYIGSVRGVMAGSINSQFGEKPIRERKNMGEGYGEIAYLGDRYQMDVNRLSELQDLLDKYNEANATGQVSALNDIISFIYDDYRQVMLAAHKRMDLVVGDLLMTGKASVRNKDKAVSEQNATEFLNIELPMNAIELQDSDVIDGTKKKMVTYLMNKLNELAPDFGKYSKMIMSRGTFVKHIIGSSEFGDMFKMQLGSNQMYLSTGLVTSDLASDLFTGIGLPAIEIKDDYVKEQNGKNVQVYADGHITLLPQDKVGYMRYHTPYEQTDPVPGMTYTPTGDGDMLVAANRDHNGRYLEYTAEWIPQIADPTLITTFDLTKLTK</sequence>
<proteinExistence type="predicted"/>